<feature type="transmembrane region" description="Helical" evidence="7">
    <location>
        <begin position="512"/>
        <end position="533"/>
    </location>
</feature>
<dbReference type="PROSITE" id="PS50850">
    <property type="entry name" value="MFS"/>
    <property type="match status" value="1"/>
</dbReference>
<dbReference type="Pfam" id="PF07690">
    <property type="entry name" value="MFS_1"/>
    <property type="match status" value="1"/>
</dbReference>
<evidence type="ECO:0000256" key="4">
    <source>
        <dbReference type="ARBA" id="ARBA00022989"/>
    </source>
</evidence>
<sequence length="695" mass="74937">MTRKSHGPAKLPSKQLAILDTSQTGGHGTFSVSIEPLANPAVKILQVGIKAWNDDDFCNITRVLLGMVAIGNQGPYTSKMYHSALSTICRFAEPVALTSVYPYLPEMIESFGIKENKVAKWAGITSAAFSLSQCTTAIIWGRASDTFGRKPTILFGLTCTMICTLLWGTSTSLPMAIIARALAGACNGNVGIIRTMVAEMVPEKELQPRAFSLMPLVWSLGSIFGPSFGGFFAKPAENMPGLFGSSKFLIKFPFLLPNIVASMLFMVGISTGILFLKETLETKRHRTDYGRQVGARLVSAFKIIFRLNRKHKTFRRNSTFNQEQSLLRPTSSAGNDSSEQYDGNFSSKSISKPPQPAPALREVFTRQSVINLIAYTVLSLHSVAYDQLLPIFMHAKKQPHDANTQLPFKFTGGFGINHARIGVLFTAYGFVGCFIQFLVFPPTARRFGVLNCFKGCAVAFPLICFVTPYTALIQSSSLQQAAMFGIMVVKSCAVIFAFPCSIILLTNSAVSLRILGTLNGVAVSVSAVGRAIGPALGGSAFTWGVERGYVITPWWLLGIIAMMGAIPIWHLVEMEGFSKSSDSDDDDEDEEGLLDQLDEESLDVDILDGDEVFDEFEEALDVVEGPSITRVTSKKSLAMGSDAGRSTASGTSAFERRLSSPIGLRESVGPGGGRRLSNGLAASNLGQGTGGTSFA</sequence>
<feature type="transmembrane region" description="Helical" evidence="7">
    <location>
        <begin position="421"/>
        <end position="440"/>
    </location>
</feature>
<dbReference type="InterPro" id="IPR020846">
    <property type="entry name" value="MFS_dom"/>
</dbReference>
<feature type="compositionally biased region" description="Polar residues" evidence="6">
    <location>
        <begin position="323"/>
        <end position="352"/>
    </location>
</feature>
<dbReference type="SUPFAM" id="SSF103473">
    <property type="entry name" value="MFS general substrate transporter"/>
    <property type="match status" value="1"/>
</dbReference>
<feature type="transmembrane region" description="Helical" evidence="7">
    <location>
        <begin position="369"/>
        <end position="385"/>
    </location>
</feature>
<dbReference type="EMBL" id="QGMG01001392">
    <property type="protein sequence ID" value="TVY48591.1"/>
    <property type="molecule type" value="Genomic_DNA"/>
</dbReference>
<protein>
    <submittedName>
        <fullName evidence="9">Putative membrane protein</fullName>
    </submittedName>
</protein>
<evidence type="ECO:0000313" key="10">
    <source>
        <dbReference type="Proteomes" id="UP000481288"/>
    </source>
</evidence>
<organism evidence="9 10">
    <name type="scientific">Lachnellula cervina</name>
    <dbReference type="NCBI Taxonomy" id="1316786"/>
    <lineage>
        <taxon>Eukaryota</taxon>
        <taxon>Fungi</taxon>
        <taxon>Dikarya</taxon>
        <taxon>Ascomycota</taxon>
        <taxon>Pezizomycotina</taxon>
        <taxon>Leotiomycetes</taxon>
        <taxon>Helotiales</taxon>
        <taxon>Lachnaceae</taxon>
        <taxon>Lachnellula</taxon>
    </lineage>
</organism>
<dbReference type="GO" id="GO:0022857">
    <property type="term" value="F:transmembrane transporter activity"/>
    <property type="evidence" value="ECO:0007669"/>
    <property type="project" value="InterPro"/>
</dbReference>
<evidence type="ECO:0000256" key="5">
    <source>
        <dbReference type="ARBA" id="ARBA00023136"/>
    </source>
</evidence>
<evidence type="ECO:0000259" key="8">
    <source>
        <dbReference type="PROSITE" id="PS50850"/>
    </source>
</evidence>
<feature type="transmembrane region" description="Helical" evidence="7">
    <location>
        <begin position="152"/>
        <end position="169"/>
    </location>
</feature>
<comment type="subcellular location">
    <subcellularLocation>
        <location evidence="1">Membrane</location>
        <topology evidence="1">Multi-pass membrane protein</topology>
    </subcellularLocation>
</comment>
<keyword evidence="2" id="KW-0813">Transport</keyword>
<feature type="transmembrane region" description="Helical" evidence="7">
    <location>
        <begin position="483"/>
        <end position="505"/>
    </location>
</feature>
<dbReference type="PANTHER" id="PTHR23504:SF8">
    <property type="entry name" value="TRANSPORTER, PUTATIVE (AFU_ORTHOLOGUE AFUA_1G03730)-RELATED"/>
    <property type="match status" value="1"/>
</dbReference>
<evidence type="ECO:0000256" key="7">
    <source>
        <dbReference type="SAM" id="Phobius"/>
    </source>
</evidence>
<feature type="region of interest" description="Disordered" evidence="6">
    <location>
        <begin position="323"/>
        <end position="356"/>
    </location>
</feature>
<keyword evidence="10" id="KW-1185">Reference proteome</keyword>
<dbReference type="Gene3D" id="1.20.1250.20">
    <property type="entry name" value="MFS general substrate transporter like domains"/>
    <property type="match status" value="1"/>
</dbReference>
<dbReference type="InterPro" id="IPR011701">
    <property type="entry name" value="MFS"/>
</dbReference>
<feature type="transmembrane region" description="Helical" evidence="7">
    <location>
        <begin position="252"/>
        <end position="276"/>
    </location>
</feature>
<feature type="region of interest" description="Disordered" evidence="6">
    <location>
        <begin position="639"/>
        <end position="695"/>
    </location>
</feature>
<dbReference type="GO" id="GO:0016020">
    <property type="term" value="C:membrane"/>
    <property type="evidence" value="ECO:0007669"/>
    <property type="project" value="UniProtKB-SubCell"/>
</dbReference>
<evidence type="ECO:0000256" key="1">
    <source>
        <dbReference type="ARBA" id="ARBA00004141"/>
    </source>
</evidence>
<keyword evidence="4 7" id="KW-1133">Transmembrane helix</keyword>
<dbReference type="AlphaFoldDB" id="A0A7D8YGQ7"/>
<dbReference type="OrthoDB" id="10262656at2759"/>
<feature type="transmembrane region" description="Helical" evidence="7">
    <location>
        <begin position="175"/>
        <end position="198"/>
    </location>
</feature>
<feature type="transmembrane region" description="Helical" evidence="7">
    <location>
        <begin position="452"/>
        <end position="471"/>
    </location>
</feature>
<evidence type="ECO:0000313" key="9">
    <source>
        <dbReference type="EMBL" id="TVY48591.1"/>
    </source>
</evidence>
<keyword evidence="5 7" id="KW-0472">Membrane</keyword>
<evidence type="ECO:0000256" key="6">
    <source>
        <dbReference type="SAM" id="MobiDB-lite"/>
    </source>
</evidence>
<dbReference type="PANTHER" id="PTHR23504">
    <property type="entry name" value="MAJOR FACILITATOR SUPERFAMILY DOMAIN-CONTAINING PROTEIN 10"/>
    <property type="match status" value="1"/>
</dbReference>
<proteinExistence type="predicted"/>
<gene>
    <name evidence="9" type="primary">YCR023C_2</name>
    <name evidence="9" type="ORF">LCER1_G008320</name>
</gene>
<evidence type="ECO:0000256" key="2">
    <source>
        <dbReference type="ARBA" id="ARBA00022448"/>
    </source>
</evidence>
<accession>A0A7D8YGQ7</accession>
<dbReference type="CDD" id="cd17330">
    <property type="entry name" value="MFS_SLC46_TetA_like"/>
    <property type="match status" value="1"/>
</dbReference>
<feature type="transmembrane region" description="Helical" evidence="7">
    <location>
        <begin position="210"/>
        <end position="232"/>
    </location>
</feature>
<dbReference type="InterPro" id="IPR036259">
    <property type="entry name" value="MFS_trans_sf"/>
</dbReference>
<feature type="domain" description="Major facilitator superfamily (MFS) profile" evidence="8">
    <location>
        <begin position="82"/>
        <end position="576"/>
    </location>
</feature>
<feature type="transmembrane region" description="Helical" evidence="7">
    <location>
        <begin position="553"/>
        <end position="572"/>
    </location>
</feature>
<name>A0A7D8YGQ7_9HELO</name>
<dbReference type="Proteomes" id="UP000481288">
    <property type="component" value="Unassembled WGS sequence"/>
</dbReference>
<evidence type="ECO:0000256" key="3">
    <source>
        <dbReference type="ARBA" id="ARBA00022692"/>
    </source>
</evidence>
<reference evidence="9 10" key="1">
    <citation type="submission" date="2018-05" db="EMBL/GenBank/DDBJ databases">
        <title>Whole genome sequencing for identification of molecular markers to develop diagnostic detection tools for the regulated plant pathogen Lachnellula willkommii.</title>
        <authorList>
            <person name="Giroux E."/>
            <person name="Bilodeau G."/>
        </authorList>
    </citation>
    <scope>NUCLEOTIDE SEQUENCE [LARGE SCALE GENOMIC DNA]</scope>
    <source>
        <strain evidence="9 10">CBS 625.97</strain>
    </source>
</reference>
<comment type="caution">
    <text evidence="9">The sequence shown here is derived from an EMBL/GenBank/DDBJ whole genome shotgun (WGS) entry which is preliminary data.</text>
</comment>
<keyword evidence="3 7" id="KW-0812">Transmembrane</keyword>